<gene>
    <name evidence="2" type="ORF">A11Q_2494</name>
</gene>
<keyword evidence="3" id="KW-1185">Reference proteome</keyword>
<proteinExistence type="predicted"/>
<reference evidence="2 3" key="1">
    <citation type="journal article" date="2013" name="ISME J.">
        <title>By their genes ye shall know them: genomic signatures of predatory bacteria.</title>
        <authorList>
            <person name="Pasternak Z."/>
            <person name="Pietrokovski S."/>
            <person name="Rotem O."/>
            <person name="Gophna U."/>
            <person name="Lurie-Weinberger M.N."/>
            <person name="Jurkevitch E."/>
        </authorList>
    </citation>
    <scope>NUCLEOTIDE SEQUENCE [LARGE SCALE GENOMIC DNA]</scope>
    <source>
        <strain evidence="2 3">JSS</strain>
    </source>
</reference>
<dbReference type="PATRIC" id="fig|1184267.3.peg.2521"/>
<name>M4VDZ1_9BACT</name>
<dbReference type="STRING" id="1184267.A11Q_2494"/>
<evidence type="ECO:0000313" key="2">
    <source>
        <dbReference type="EMBL" id="AGH96710.1"/>
    </source>
</evidence>
<dbReference type="RefSeq" id="WP_015471200.1">
    <property type="nucleotide sequence ID" value="NC_020813.1"/>
</dbReference>
<dbReference type="AlphaFoldDB" id="M4VDZ1"/>
<dbReference type="KEGG" id="bex:A11Q_2494"/>
<dbReference type="EMBL" id="CP003537">
    <property type="protein sequence ID" value="AGH96710.1"/>
    <property type="molecule type" value="Genomic_DNA"/>
</dbReference>
<evidence type="ECO:0008006" key="4">
    <source>
        <dbReference type="Google" id="ProtNLM"/>
    </source>
</evidence>
<dbReference type="OrthoDB" id="5291113at2"/>
<evidence type="ECO:0000256" key="1">
    <source>
        <dbReference type="SAM" id="MobiDB-lite"/>
    </source>
</evidence>
<feature type="region of interest" description="Disordered" evidence="1">
    <location>
        <begin position="278"/>
        <end position="310"/>
    </location>
</feature>
<protein>
    <recommendedName>
        <fullName evidence="4">Transglutaminase-like domain-containing protein</fullName>
    </recommendedName>
</protein>
<feature type="compositionally biased region" description="Low complexity" evidence="1">
    <location>
        <begin position="284"/>
        <end position="302"/>
    </location>
</feature>
<sequence>MRLQASTTFLSSKLWAVFTAVMMLGVLQSTKAEAAGLRCQNLMQETVAYQVNLPQNLRTHRESEVNRLSAGDVNRLNSQMIQHLKRFVPARMAGKASGINLADAQRVLKVISDHPVTGHMAYDRYNRPDENVGFCFGRAAFTHLLLLKMGLSRDSIVKVWAVGPMRTPGVTWDFHVASAAYVNGKGWLVLDTNYDAPMKLETWFGKMQEQNRQMDRKLRLYVTEPNKFGLELGKYDRIQMGLDLNRENDWYQHYFVDMMNDLSSRSLADYGLQRLPVDSASRPSSGNSAKESSSAAPSSRPSFWDRWFRR</sequence>
<dbReference type="Proteomes" id="UP000012040">
    <property type="component" value="Chromosome"/>
</dbReference>
<evidence type="ECO:0000313" key="3">
    <source>
        <dbReference type="Proteomes" id="UP000012040"/>
    </source>
</evidence>
<accession>M4VDZ1</accession>
<organism evidence="2 3">
    <name type="scientific">Pseudobdellovibrio exovorus JSS</name>
    <dbReference type="NCBI Taxonomy" id="1184267"/>
    <lineage>
        <taxon>Bacteria</taxon>
        <taxon>Pseudomonadati</taxon>
        <taxon>Bdellovibrionota</taxon>
        <taxon>Bdellovibrionia</taxon>
        <taxon>Bdellovibrionales</taxon>
        <taxon>Pseudobdellovibrionaceae</taxon>
        <taxon>Pseudobdellovibrio</taxon>
    </lineage>
</organism>
<dbReference type="HOGENOM" id="CLU_896201_0_0_7"/>
<dbReference type="Gene3D" id="3.10.620.30">
    <property type="match status" value="1"/>
</dbReference>
<dbReference type="eggNOG" id="ENOG5032J8U">
    <property type="taxonomic scope" value="Bacteria"/>
</dbReference>